<dbReference type="PANTHER" id="PTHR34978:SF3">
    <property type="entry name" value="SLR0241 PROTEIN"/>
    <property type="match status" value="1"/>
</dbReference>
<comment type="caution">
    <text evidence="3">The sequence shown here is derived from an EMBL/GenBank/DDBJ whole genome shotgun (WGS) entry which is preliminary data.</text>
</comment>
<dbReference type="InterPro" id="IPR008756">
    <property type="entry name" value="Peptidase_M56"/>
</dbReference>
<dbReference type="EMBL" id="NIRR01000002">
    <property type="protein sequence ID" value="OWP64612.1"/>
    <property type="molecule type" value="Genomic_DNA"/>
</dbReference>
<feature type="transmembrane region" description="Helical" evidence="1">
    <location>
        <begin position="269"/>
        <end position="288"/>
    </location>
</feature>
<protein>
    <recommendedName>
        <fullName evidence="2">Peptidase M56 domain-containing protein</fullName>
    </recommendedName>
</protein>
<dbReference type="Pfam" id="PF05569">
    <property type="entry name" value="Peptidase_M56"/>
    <property type="match status" value="1"/>
</dbReference>
<dbReference type="InterPro" id="IPR037066">
    <property type="entry name" value="Plug_dom_sf"/>
</dbReference>
<dbReference type="AlphaFoldDB" id="A0A246FPF9"/>
<sequence>MIPALVLYLLQMQLALLLLLGLYYGLLRRLSFHQLNRGYLLAALVLAASYPALDLSGLLPAPAARVAQPLALLLPAAPVPEAAAIAVGPDYGAGLLLLYAVGVGLMLFRLLVQATSLWRLHRHSRPADTDGVPFRAVDAAVSPFSFGWAIYLNPGQHAPAELPVVVLHERVHVRQAHTVDVLMGHLHRALAWVSPAAWLWLRATQENLEFIADAAVLRENQLPARQYQHSLARLSALTQGPALTTPFSFLLLKNRIAMMNAQPSSARQLLRYAAVVPLAAVLLLTTAATTASPVVAPAASPTVALTDIEKPLASSPLVFLDGKRISQAELDKLDPQLIESMNVLKGAEAQKAFGSDAADGAILIITKQNKNSDQVRDFMRKYNIGLAPASPEVQRLVGLVTSGQGLSAADLQGRLLLVNGVEAPAEKSKIAESQLQGVFVLDAERAAKKYGEKARQGAVVITTK</sequence>
<keyword evidence="1" id="KW-1133">Transmembrane helix</keyword>
<keyword evidence="1" id="KW-0472">Membrane</keyword>
<evidence type="ECO:0000256" key="1">
    <source>
        <dbReference type="SAM" id="Phobius"/>
    </source>
</evidence>
<feature type="transmembrane region" description="Helical" evidence="1">
    <location>
        <begin position="91"/>
        <end position="112"/>
    </location>
</feature>
<dbReference type="InterPro" id="IPR052173">
    <property type="entry name" value="Beta-lactam_resp_regulator"/>
</dbReference>
<dbReference type="RefSeq" id="WP_088462834.1">
    <property type="nucleotide sequence ID" value="NZ_NIRR01000002.1"/>
</dbReference>
<evidence type="ECO:0000313" key="3">
    <source>
        <dbReference type="EMBL" id="OWP64612.1"/>
    </source>
</evidence>
<accession>A0A246FPF9</accession>
<feature type="transmembrane region" description="Helical" evidence="1">
    <location>
        <begin position="39"/>
        <end position="59"/>
    </location>
</feature>
<dbReference type="Gene3D" id="2.170.130.10">
    <property type="entry name" value="TonB-dependent receptor, plug domain"/>
    <property type="match status" value="1"/>
</dbReference>
<gene>
    <name evidence="3" type="ORF">CDA63_02310</name>
</gene>
<evidence type="ECO:0000313" key="4">
    <source>
        <dbReference type="Proteomes" id="UP000197277"/>
    </source>
</evidence>
<dbReference type="SUPFAM" id="SSF56935">
    <property type="entry name" value="Porins"/>
    <property type="match status" value="1"/>
</dbReference>
<evidence type="ECO:0000259" key="2">
    <source>
        <dbReference type="Pfam" id="PF05569"/>
    </source>
</evidence>
<dbReference type="CDD" id="cd07341">
    <property type="entry name" value="M56_BlaR1_MecR1_like"/>
    <property type="match status" value="1"/>
</dbReference>
<keyword evidence="1" id="KW-0812">Transmembrane</keyword>
<feature type="domain" description="Peptidase M56" evidence="2">
    <location>
        <begin position="158"/>
        <end position="258"/>
    </location>
</feature>
<name>A0A246FPF9_9BACT</name>
<feature type="transmembrane region" description="Helical" evidence="1">
    <location>
        <begin position="6"/>
        <end position="27"/>
    </location>
</feature>
<keyword evidence="4" id="KW-1185">Reference proteome</keyword>
<dbReference type="OrthoDB" id="1522859at2"/>
<reference evidence="3 4" key="1">
    <citation type="submission" date="2017-06" db="EMBL/GenBank/DDBJ databases">
        <title>Hymenobacter amundsenii sp. nov. isolated from regoliths in Antarctica.</title>
        <authorList>
            <person name="Sedlacek I."/>
            <person name="Kralova S."/>
            <person name="Pantucek R."/>
            <person name="Svec P."/>
            <person name="Holochova P."/>
            <person name="Stankova E."/>
            <person name="Vrbovska V."/>
            <person name="Busse H.-J."/>
        </authorList>
    </citation>
    <scope>NUCLEOTIDE SEQUENCE [LARGE SCALE GENOMIC DNA]</scope>
    <source>
        <strain evidence="3 4">CCM 8682</strain>
    </source>
</reference>
<proteinExistence type="predicted"/>
<dbReference type="Proteomes" id="UP000197277">
    <property type="component" value="Unassembled WGS sequence"/>
</dbReference>
<organism evidence="3 4">
    <name type="scientific">Hymenobacter amundsenii</name>
    <dbReference type="NCBI Taxonomy" id="2006685"/>
    <lineage>
        <taxon>Bacteria</taxon>
        <taxon>Pseudomonadati</taxon>
        <taxon>Bacteroidota</taxon>
        <taxon>Cytophagia</taxon>
        <taxon>Cytophagales</taxon>
        <taxon>Hymenobacteraceae</taxon>
        <taxon>Hymenobacter</taxon>
    </lineage>
</organism>
<dbReference type="PANTHER" id="PTHR34978">
    <property type="entry name" value="POSSIBLE SENSOR-TRANSDUCER PROTEIN BLAR"/>
    <property type="match status" value="1"/>
</dbReference>